<gene>
    <name evidence="2" type="ORF">JJN12_13185</name>
</gene>
<accession>A0ABS1J3J4</accession>
<feature type="signal peptide" evidence="1">
    <location>
        <begin position="1"/>
        <end position="33"/>
    </location>
</feature>
<protein>
    <submittedName>
        <fullName evidence="2">Uncharacterized protein</fullName>
    </submittedName>
</protein>
<keyword evidence="3" id="KW-1185">Reference proteome</keyword>
<sequence length="510" mass="56604">MKRKTGSMKKSAMGLFLSTALLTSAIFPANALAGEMSKSLNIFETAENAIPLGSALAENTEMAVQMSKAEKKRAIKQMGKNQGNVWVWSKENVVKDQERGPNGGPGQFNGGSVVLGGRASYDPPADWYYLGYKRDGMTDEQAKELFDSQRGKYLDRMDPWGVVMEMQDNKAKNAWFDVRNMQAFVLRENETTWENLINDPLAVDWIDYFEGNMYGWIGPAEREKVYGFGTSVKMRPKEDKVAHWGSKQILSVPSPESIRAVLISVEARISEKSDPKAKLGIQVGADWKFSDESPAEHPLWYPGAGLSGVQRLTKDWARYYFVSVEGIQDAMPERAISKDKFYSTVVPLADLSTSNDESTTVTVSKEDLKSTIENKEKTVTLATSAAKFELDKKAFEPLSKKGDVSISLTPANKLNGLVKKAVGNRPVYDIVLKAGDKKVANLNGKLNISLTYKKNAKEKAKGLFVAYVNNNGKLVRVKDSSYNGKTGRITFTTKSLKRFVVMYKAPKKAK</sequence>
<evidence type="ECO:0000256" key="1">
    <source>
        <dbReference type="SAM" id="SignalP"/>
    </source>
</evidence>
<comment type="caution">
    <text evidence="2">The sequence shown here is derived from an EMBL/GenBank/DDBJ whole genome shotgun (WGS) entry which is preliminary data.</text>
</comment>
<reference evidence="2 3" key="1">
    <citation type="submission" date="2021-01" db="EMBL/GenBank/DDBJ databases">
        <title>Isolation and description of Catonella massiliensis sp. nov., a novel Catonella species, isolated from a stable periodontitis subject.</title>
        <authorList>
            <person name="Antezack A."/>
            <person name="Boxberger M."/>
            <person name="La Scola B."/>
            <person name="Monnet-Corti V."/>
        </authorList>
    </citation>
    <scope>NUCLEOTIDE SEQUENCE [LARGE SCALE GENOMIC DNA]</scope>
    <source>
        <strain evidence="2 3">Marseille-Q4567</strain>
    </source>
</reference>
<evidence type="ECO:0000313" key="2">
    <source>
        <dbReference type="EMBL" id="MBK5898715.1"/>
    </source>
</evidence>
<proteinExistence type="predicted"/>
<dbReference type="EMBL" id="JAEPRJ010000001">
    <property type="protein sequence ID" value="MBK5898715.1"/>
    <property type="molecule type" value="Genomic_DNA"/>
</dbReference>
<dbReference type="Proteomes" id="UP000604730">
    <property type="component" value="Unassembled WGS sequence"/>
</dbReference>
<feature type="chain" id="PRO_5045835719" evidence="1">
    <location>
        <begin position="34"/>
        <end position="510"/>
    </location>
</feature>
<dbReference type="RefSeq" id="WP_208430116.1">
    <property type="nucleotide sequence ID" value="NZ_JAEPRJ010000001.1"/>
</dbReference>
<organism evidence="2 3">
    <name type="scientific">Catonella massiliensis</name>
    <dbReference type="NCBI Taxonomy" id="2799636"/>
    <lineage>
        <taxon>Bacteria</taxon>
        <taxon>Bacillati</taxon>
        <taxon>Bacillota</taxon>
        <taxon>Clostridia</taxon>
        <taxon>Lachnospirales</taxon>
        <taxon>Lachnospiraceae</taxon>
        <taxon>Catonella</taxon>
    </lineage>
</organism>
<evidence type="ECO:0000313" key="3">
    <source>
        <dbReference type="Proteomes" id="UP000604730"/>
    </source>
</evidence>
<name>A0ABS1J3J4_9FIRM</name>
<keyword evidence="1" id="KW-0732">Signal</keyword>